<dbReference type="AlphaFoldDB" id="U2YK72"/>
<comment type="caution">
    <text evidence="2">The sequence shown here is derived from an EMBL/GenBank/DDBJ whole genome shotgun (WGS) entry which is preliminary data.</text>
</comment>
<feature type="chain" id="PRO_5030177725" evidence="1">
    <location>
        <begin position="22"/>
        <end position="144"/>
    </location>
</feature>
<dbReference type="RefSeq" id="WP_021689584.1">
    <property type="nucleotide sequence ID" value="NZ_BASZ01000004.1"/>
</dbReference>
<feature type="signal peptide" evidence="1">
    <location>
        <begin position="1"/>
        <end position="21"/>
    </location>
</feature>
<dbReference type="eggNOG" id="ENOG50338DE">
    <property type="taxonomic scope" value="Bacteria"/>
</dbReference>
<protein>
    <submittedName>
        <fullName evidence="2">Uncharacterized protein</fullName>
    </submittedName>
</protein>
<gene>
    <name evidence="2" type="ORF">NT2_04_00880</name>
</gene>
<evidence type="ECO:0000313" key="2">
    <source>
        <dbReference type="EMBL" id="GAD48677.1"/>
    </source>
</evidence>
<dbReference type="EMBL" id="BASZ01000004">
    <property type="protein sequence ID" value="GAD48677.1"/>
    <property type="molecule type" value="Genomic_DNA"/>
</dbReference>
<dbReference type="OrthoDB" id="6025791at2"/>
<dbReference type="Proteomes" id="UP000016568">
    <property type="component" value="Unassembled WGS sequence"/>
</dbReference>
<evidence type="ECO:0000313" key="3">
    <source>
        <dbReference type="Proteomes" id="UP000016568"/>
    </source>
</evidence>
<accession>U2YK72</accession>
<keyword evidence="1" id="KW-0732">Signal</keyword>
<sequence length="144" mass="15382">MKSMLIAAGLLSLCLAGAATAKPQMSTEDLLGLMLEGKSAVQGEELEEAIRTADAFPLGHAKNPVRVSQPSGERSYLNRLRCSDGNPPAYERLGSTGNSPYGNIMDIYAVRCEGSTPADSQVFMDMYHKGFSEPRPVPGFTAAQ</sequence>
<evidence type="ECO:0000256" key="1">
    <source>
        <dbReference type="SAM" id="SignalP"/>
    </source>
</evidence>
<dbReference type="KEGG" id="ntd:EGO55_09835"/>
<keyword evidence="3" id="KW-1185">Reference proteome</keyword>
<name>U2YK72_9SPHN</name>
<organism evidence="2 3">
    <name type="scientific">Caenibius tardaugens NBRC 16725</name>
    <dbReference type="NCBI Taxonomy" id="1219035"/>
    <lineage>
        <taxon>Bacteria</taxon>
        <taxon>Pseudomonadati</taxon>
        <taxon>Pseudomonadota</taxon>
        <taxon>Alphaproteobacteria</taxon>
        <taxon>Sphingomonadales</taxon>
        <taxon>Erythrobacteraceae</taxon>
        <taxon>Caenibius</taxon>
    </lineage>
</organism>
<reference evidence="2 3" key="1">
    <citation type="submission" date="2013-09" db="EMBL/GenBank/DDBJ databases">
        <title>Whole genome shotgun sequence of Novosphingobium tardaugens NBRC 16725.</title>
        <authorList>
            <person name="Isaki S."/>
            <person name="Hosoyama A."/>
            <person name="Tsuchikane K."/>
            <person name="Katsumata H."/>
            <person name="Ando Y."/>
            <person name="Yamazaki S."/>
            <person name="Fujita N."/>
        </authorList>
    </citation>
    <scope>NUCLEOTIDE SEQUENCE [LARGE SCALE GENOMIC DNA]</scope>
    <source>
        <strain evidence="2 3">NBRC 16725</strain>
    </source>
</reference>
<proteinExistence type="predicted"/>